<dbReference type="Pfam" id="PF00364">
    <property type="entry name" value="Biotin_lipoyl"/>
    <property type="match status" value="1"/>
</dbReference>
<dbReference type="SUPFAM" id="SSF51230">
    <property type="entry name" value="Single hybrid motif"/>
    <property type="match status" value="1"/>
</dbReference>
<dbReference type="Gene3D" id="2.40.50.100">
    <property type="match status" value="1"/>
</dbReference>
<dbReference type="Proteomes" id="UP000242869">
    <property type="component" value="Unassembled WGS sequence"/>
</dbReference>
<evidence type="ECO:0000313" key="2">
    <source>
        <dbReference type="EMBL" id="SFN47897.1"/>
    </source>
</evidence>
<proteinExistence type="predicted"/>
<gene>
    <name evidence="2" type="ORF">SAMN05660284_01580</name>
</gene>
<organism evidence="2 3">
    <name type="scientific">Formivibrio citricus</name>
    <dbReference type="NCBI Taxonomy" id="83765"/>
    <lineage>
        <taxon>Bacteria</taxon>
        <taxon>Pseudomonadati</taxon>
        <taxon>Pseudomonadota</taxon>
        <taxon>Betaproteobacteria</taxon>
        <taxon>Neisseriales</taxon>
        <taxon>Chitinibacteraceae</taxon>
        <taxon>Formivibrio</taxon>
    </lineage>
</organism>
<dbReference type="InterPro" id="IPR000089">
    <property type="entry name" value="Biotin_lipoyl"/>
</dbReference>
<name>A0A1I4ZCG8_9NEIS</name>
<evidence type="ECO:0000313" key="3">
    <source>
        <dbReference type="Proteomes" id="UP000242869"/>
    </source>
</evidence>
<dbReference type="RefSeq" id="WP_091194084.1">
    <property type="nucleotide sequence ID" value="NZ_FOVE01000010.1"/>
</dbReference>
<keyword evidence="3" id="KW-1185">Reference proteome</keyword>
<dbReference type="OrthoDB" id="8589596at2"/>
<reference evidence="3" key="1">
    <citation type="submission" date="2016-10" db="EMBL/GenBank/DDBJ databases">
        <authorList>
            <person name="Varghese N."/>
            <person name="Submissions S."/>
        </authorList>
    </citation>
    <scope>NUCLEOTIDE SEQUENCE [LARGE SCALE GENOMIC DNA]</scope>
    <source>
        <strain evidence="3">DSM 6150</strain>
    </source>
</reference>
<sequence>MNTPYTTHLICAPQLNGAATIGALLATPGESVVADTPLVLLHVDGQAQEVCAPEAGLVGSFVVERDEAVSSGDLLLTMEIEEKAMQLFPLLDEEPGFAPACTLPEAKPAAVDRQNGTLTVAPEAASLAARLALDLAEVPPGPDGVVDEDAVTDHVRDILIRWRKLKRLVVD</sequence>
<dbReference type="STRING" id="83765.SAMN05660284_01580"/>
<protein>
    <submittedName>
        <fullName evidence="2">Biotin-requiring enzyme</fullName>
    </submittedName>
</protein>
<dbReference type="EMBL" id="FOVE01000010">
    <property type="protein sequence ID" value="SFN47897.1"/>
    <property type="molecule type" value="Genomic_DNA"/>
</dbReference>
<accession>A0A1I4ZCG8</accession>
<dbReference type="InterPro" id="IPR011053">
    <property type="entry name" value="Single_hybrid_motif"/>
</dbReference>
<dbReference type="AlphaFoldDB" id="A0A1I4ZCG8"/>
<evidence type="ECO:0000259" key="1">
    <source>
        <dbReference type="Pfam" id="PF00364"/>
    </source>
</evidence>
<feature type="domain" description="Lipoyl-binding" evidence="1">
    <location>
        <begin position="22"/>
        <end position="78"/>
    </location>
</feature>